<keyword evidence="2" id="KW-0964">Secreted</keyword>
<evidence type="ECO:0000256" key="2">
    <source>
        <dbReference type="ARBA" id="ARBA00022530"/>
    </source>
</evidence>
<feature type="domain" description="Fibronectin type-III" evidence="10">
    <location>
        <begin position="927"/>
        <end position="1016"/>
    </location>
</feature>
<dbReference type="Pfam" id="PF00041">
    <property type="entry name" value="fn3"/>
    <property type="match status" value="3"/>
</dbReference>
<dbReference type="PROSITE" id="PS51406">
    <property type="entry name" value="FIBRINOGEN_C_2"/>
    <property type="match status" value="1"/>
</dbReference>
<reference evidence="12" key="1">
    <citation type="submission" date="2023-03" db="EMBL/GenBank/DDBJ databases">
        <title>Electrophorus voltai genome.</title>
        <authorList>
            <person name="Bian C."/>
        </authorList>
    </citation>
    <scope>NUCLEOTIDE SEQUENCE</scope>
    <source>
        <strain evidence="12">CB-2022</strain>
        <tissue evidence="12">Muscle</tissue>
    </source>
</reference>
<keyword evidence="13" id="KW-1185">Reference proteome</keyword>
<evidence type="ECO:0000259" key="10">
    <source>
        <dbReference type="PROSITE" id="PS50853"/>
    </source>
</evidence>
<comment type="subcellular location">
    <subcellularLocation>
        <location evidence="1">Secreted</location>
        <location evidence="1">Extracellular space</location>
        <location evidence="1">Extracellular matrix</location>
    </subcellularLocation>
</comment>
<keyword evidence="4 9" id="KW-0732">Signal</keyword>
<evidence type="ECO:0000256" key="8">
    <source>
        <dbReference type="SAM" id="MobiDB-lite"/>
    </source>
</evidence>
<keyword evidence="7" id="KW-0175">Coiled coil</keyword>
<dbReference type="GO" id="GO:0030155">
    <property type="term" value="P:regulation of cell adhesion"/>
    <property type="evidence" value="ECO:0007669"/>
    <property type="project" value="TreeGrafter"/>
</dbReference>
<keyword evidence="6" id="KW-1015">Disulfide bond</keyword>
<feature type="compositionally biased region" description="Basic and acidic residues" evidence="8">
    <location>
        <begin position="218"/>
        <end position="232"/>
    </location>
</feature>
<feature type="chain" id="PRO_5042146349" description="Tenascin XB" evidence="9">
    <location>
        <begin position="22"/>
        <end position="1391"/>
    </location>
</feature>
<dbReference type="InterPro" id="IPR036056">
    <property type="entry name" value="Fibrinogen-like_C"/>
</dbReference>
<feature type="region of interest" description="Disordered" evidence="8">
    <location>
        <begin position="836"/>
        <end position="882"/>
    </location>
</feature>
<accession>A0AAD8Z9X8</accession>
<dbReference type="InterPro" id="IPR003961">
    <property type="entry name" value="FN3_dom"/>
</dbReference>
<dbReference type="SMART" id="SM00060">
    <property type="entry name" value="FN3"/>
    <property type="match status" value="4"/>
</dbReference>
<feature type="signal peptide" evidence="9">
    <location>
        <begin position="1"/>
        <end position="21"/>
    </location>
</feature>
<feature type="region of interest" description="Disordered" evidence="8">
    <location>
        <begin position="741"/>
        <end position="762"/>
    </location>
</feature>
<evidence type="ECO:0000313" key="13">
    <source>
        <dbReference type="Proteomes" id="UP001239994"/>
    </source>
</evidence>
<dbReference type="FunFam" id="3.90.215.10:FF:000001">
    <property type="entry name" value="Tenascin isoform 1"/>
    <property type="match status" value="1"/>
</dbReference>
<dbReference type="PANTHER" id="PTHR46708:SF1">
    <property type="entry name" value="TENASCIN"/>
    <property type="match status" value="1"/>
</dbReference>
<dbReference type="PROSITE" id="PS00514">
    <property type="entry name" value="FIBRINOGEN_C_1"/>
    <property type="match status" value="1"/>
</dbReference>
<protein>
    <recommendedName>
        <fullName evidence="14">Tenascin XB</fullName>
    </recommendedName>
</protein>
<dbReference type="SUPFAM" id="SSF56496">
    <property type="entry name" value="Fibrinogen C-terminal domain-like"/>
    <property type="match status" value="1"/>
</dbReference>
<dbReference type="InterPro" id="IPR020837">
    <property type="entry name" value="Fibrinogen_CS"/>
</dbReference>
<dbReference type="SUPFAM" id="SSF49265">
    <property type="entry name" value="Fibronectin type III"/>
    <property type="match status" value="3"/>
</dbReference>
<evidence type="ECO:0000256" key="7">
    <source>
        <dbReference type="SAM" id="Coils"/>
    </source>
</evidence>
<dbReference type="Gene3D" id="2.60.40.10">
    <property type="entry name" value="Immunoglobulins"/>
    <property type="match status" value="4"/>
</dbReference>
<dbReference type="CDD" id="cd00087">
    <property type="entry name" value="FReD"/>
    <property type="match status" value="1"/>
</dbReference>
<keyword evidence="3" id="KW-0245">EGF-like domain</keyword>
<dbReference type="GO" id="GO:0005615">
    <property type="term" value="C:extracellular space"/>
    <property type="evidence" value="ECO:0007669"/>
    <property type="project" value="TreeGrafter"/>
</dbReference>
<dbReference type="Proteomes" id="UP001239994">
    <property type="component" value="Unassembled WGS sequence"/>
</dbReference>
<dbReference type="Gene3D" id="3.90.215.10">
    <property type="entry name" value="Gamma Fibrinogen, chain A, domain 1"/>
    <property type="match status" value="1"/>
</dbReference>
<feature type="domain" description="Fibronectin type-III" evidence="10">
    <location>
        <begin position="1017"/>
        <end position="1105"/>
    </location>
</feature>
<feature type="compositionally biased region" description="Polar residues" evidence="8">
    <location>
        <begin position="315"/>
        <end position="332"/>
    </location>
</feature>
<organism evidence="12 13">
    <name type="scientific">Electrophorus voltai</name>
    <dbReference type="NCBI Taxonomy" id="2609070"/>
    <lineage>
        <taxon>Eukaryota</taxon>
        <taxon>Metazoa</taxon>
        <taxon>Chordata</taxon>
        <taxon>Craniata</taxon>
        <taxon>Vertebrata</taxon>
        <taxon>Euteleostomi</taxon>
        <taxon>Actinopterygii</taxon>
        <taxon>Neopterygii</taxon>
        <taxon>Teleostei</taxon>
        <taxon>Ostariophysi</taxon>
        <taxon>Gymnotiformes</taxon>
        <taxon>Gymnotoidei</taxon>
        <taxon>Gymnotidae</taxon>
        <taxon>Electrophorus</taxon>
    </lineage>
</organism>
<evidence type="ECO:0000256" key="4">
    <source>
        <dbReference type="ARBA" id="ARBA00022729"/>
    </source>
</evidence>
<dbReference type="SMART" id="SM00186">
    <property type="entry name" value="FBG"/>
    <property type="match status" value="1"/>
</dbReference>
<feature type="coiled-coil region" evidence="7">
    <location>
        <begin position="145"/>
        <end position="172"/>
    </location>
</feature>
<evidence type="ECO:0000256" key="3">
    <source>
        <dbReference type="ARBA" id="ARBA00022536"/>
    </source>
</evidence>
<evidence type="ECO:0000256" key="6">
    <source>
        <dbReference type="ARBA" id="ARBA00023157"/>
    </source>
</evidence>
<dbReference type="GO" id="GO:0031175">
    <property type="term" value="P:neuron projection development"/>
    <property type="evidence" value="ECO:0007669"/>
    <property type="project" value="TreeGrafter"/>
</dbReference>
<evidence type="ECO:0008006" key="14">
    <source>
        <dbReference type="Google" id="ProtNLM"/>
    </source>
</evidence>
<feature type="non-terminal residue" evidence="12">
    <location>
        <position position="1391"/>
    </location>
</feature>
<evidence type="ECO:0000256" key="1">
    <source>
        <dbReference type="ARBA" id="ARBA00004498"/>
    </source>
</evidence>
<dbReference type="Pfam" id="PF00147">
    <property type="entry name" value="Fibrinogen_C"/>
    <property type="match status" value="1"/>
</dbReference>
<evidence type="ECO:0000256" key="5">
    <source>
        <dbReference type="ARBA" id="ARBA00022737"/>
    </source>
</evidence>
<dbReference type="PROSITE" id="PS50853">
    <property type="entry name" value="FN3"/>
    <property type="match status" value="3"/>
</dbReference>
<proteinExistence type="predicted"/>
<dbReference type="InterPro" id="IPR014716">
    <property type="entry name" value="Fibrinogen_a/b/g_C_1"/>
</dbReference>
<dbReference type="NCBIfam" id="NF040941">
    <property type="entry name" value="GGGWT_bact"/>
    <property type="match status" value="1"/>
</dbReference>
<dbReference type="InterPro" id="IPR002181">
    <property type="entry name" value="Fibrinogen_a/b/g_C_dom"/>
</dbReference>
<feature type="domain" description="Fibrinogen C-terminal" evidence="11">
    <location>
        <begin position="1192"/>
        <end position="1391"/>
    </location>
</feature>
<feature type="region of interest" description="Disordered" evidence="8">
    <location>
        <begin position="309"/>
        <end position="332"/>
    </location>
</feature>
<evidence type="ECO:0000256" key="9">
    <source>
        <dbReference type="SAM" id="SignalP"/>
    </source>
</evidence>
<dbReference type="InterPro" id="IPR013783">
    <property type="entry name" value="Ig-like_fold"/>
</dbReference>
<evidence type="ECO:0000313" key="12">
    <source>
        <dbReference type="EMBL" id="KAK1795280.1"/>
    </source>
</evidence>
<dbReference type="InterPro" id="IPR036116">
    <property type="entry name" value="FN3_sf"/>
</dbReference>
<dbReference type="InterPro" id="IPR050991">
    <property type="entry name" value="ECM_Regulatory_Proteins"/>
</dbReference>
<name>A0AAD8Z9X8_9TELE</name>
<dbReference type="PANTHER" id="PTHR46708">
    <property type="entry name" value="TENASCIN"/>
    <property type="match status" value="1"/>
</dbReference>
<feature type="region of interest" description="Disordered" evidence="8">
    <location>
        <begin position="580"/>
        <end position="600"/>
    </location>
</feature>
<sequence length="1391" mass="152070">VIMFISLAFLLLLTPLPSLQASVSERKNSAKPTPHAISLNVPKTATSLLNVKPKPQNPPASYKVSNVSQTLSSATKPAVTAAIPKAAKDKSPSVSPISVIISEGCVQEEPQKDAVNTSRVRETELIVKSGSPLVMTHHISLSLGTGSCEAEVAELKGRVELLEKEVATLKKKKCADKKTKVTVGTLPMKVPSVSSTAKQDISSGKKTQAEQTIFLKKIDEKEQTKDKKDKTAAKTSTSKPPVKTSMVKHQNNDTRTRKEMPLSPVLLKHERSRHQEQATRGKATLLTMGSEKPLQTDIKLKVQSKEESMDKLSVKQESLNQNVSQNTSKKSNATSKVFVSLAKGTKASSNVTVQSSTRKGKISHFNVTSAENDKKKLNGTIALKGGASGKQETEKHVNVTISSEKVKIQHFQGNITLTKDGSTRKKKVDSHLNVTTPNSQLPTPKLDKKLLQSNGTAVVKGGVSEKRKVESDANVTTSYSKGKTLTYGTETKALKDVVLGMKKDKQANATTSTEKENGPHEGVVTLKEDASGKRKVNSNRNVTASHEKDEPLRPSYETVTVKEVKKTVERNVEITASPEKDKKVPHGTATTLKEGASGKKKVDGSLNVTAFSEKDKKLLPGAETTLLKEVTSGKKKVEKHLNATASNEKGKKVHQGNVTLLKEEAAGRRMVNVHVRAGTISEQKDKKLAQGDATAAVKEIASEKEKADSHVDARSYSQDKMLLQGSEAVALKDGTAQKRKVTSNANKTMSAETDKKHVHSNVTTDLRESVKKKVDSEETLTTTQTKTHVNRTKKLISIGMVEAHNITATGFVITWEAPQGLFKTFTVTIKEVLSGNKDEDSAKEPDDDEPTAGTEAELHSSNRTLEPLRTPDRRSSKKTSQVLAGSARSYQFRNLLAQTRYSVSVVSSGRGLRSKIHHLFVSTGPEPPTELLFSNITETSFSVSWTKPKSKVTEFKVTYTNSANGETGSMSVDSQLSHILISKLSAGSSYEVSVRSILETTESEPTTASVTTVPNSPSYLHAVNVTDTKALLLWKPAQAKVDHYILTYGSAKSPNVTVTVMLSGSSVEHQLKGLHRSTLYTVKIRSQINSLQSSSVSTTFTTASGVMLQTVTPSEVTFNSAVISWKASRLVFRSYRLTYQLGEEIKEVILNPTVTRYQLTGLMPFTNYTIKVDGEREGQYISILSSAFTTAQLPYPYPTDCSQVQLNGVKESGEAEVYPEGTDGEPVWVYCDMETDGGGWTVFQRRMDGSTDFFRGWKDYSKGFGHLSTEFWLGNDLLHALTSLTPMSLRIDLRSGNDTVYAHYSSFTVGSEENHYAIELFGYTGTAGDSMRYHNGRPFSTKDKDPRPLSIHCAKAYMGGWWYKNCYKANLNGLYATFSENQVGDPVHYKN</sequence>
<comment type="caution">
    <text evidence="12">The sequence shown here is derived from an EMBL/GenBank/DDBJ whole genome shotgun (WGS) entry which is preliminary data.</text>
</comment>
<feature type="domain" description="Fibronectin type-III" evidence="10">
    <location>
        <begin position="1107"/>
        <end position="1196"/>
    </location>
</feature>
<feature type="compositionally biased region" description="Polar residues" evidence="8">
    <location>
        <begin position="742"/>
        <end position="751"/>
    </location>
</feature>
<dbReference type="EMBL" id="JAROKS010000016">
    <property type="protein sequence ID" value="KAK1795280.1"/>
    <property type="molecule type" value="Genomic_DNA"/>
</dbReference>
<feature type="region of interest" description="Disordered" evidence="8">
    <location>
        <begin position="529"/>
        <end position="552"/>
    </location>
</feature>
<keyword evidence="5" id="KW-0677">Repeat</keyword>
<feature type="region of interest" description="Disordered" evidence="8">
    <location>
        <begin position="218"/>
        <end position="257"/>
    </location>
</feature>
<evidence type="ECO:0000259" key="11">
    <source>
        <dbReference type="PROSITE" id="PS51406"/>
    </source>
</evidence>
<keyword evidence="2" id="KW-0272">Extracellular matrix</keyword>
<feature type="non-terminal residue" evidence="12">
    <location>
        <position position="1"/>
    </location>
</feature>
<dbReference type="CDD" id="cd00063">
    <property type="entry name" value="FN3"/>
    <property type="match status" value="3"/>
</dbReference>
<gene>
    <name evidence="12" type="ORF">P4O66_010458</name>
</gene>